<dbReference type="SMART" id="SM00848">
    <property type="entry name" value="Inhibitor_I29"/>
    <property type="match status" value="1"/>
</dbReference>
<comment type="caution">
    <text evidence="9">The sequence shown here is derived from an EMBL/GenBank/DDBJ whole genome shotgun (WGS) entry which is preliminary data.</text>
</comment>
<dbReference type="GO" id="GO:0004197">
    <property type="term" value="F:cysteine-type endopeptidase activity"/>
    <property type="evidence" value="ECO:0007669"/>
    <property type="project" value="UniProtKB-EC"/>
</dbReference>
<keyword evidence="10" id="KW-1185">Reference proteome</keyword>
<dbReference type="OrthoDB" id="7774107at2759"/>
<evidence type="ECO:0000256" key="2">
    <source>
        <dbReference type="ARBA" id="ARBA00022670"/>
    </source>
</evidence>
<protein>
    <recommendedName>
        <fullName evidence="6">cathepsin L</fullName>
        <ecNumber evidence="6">3.4.22.15</ecNumber>
    </recommendedName>
</protein>
<proteinExistence type="inferred from homology"/>
<dbReference type="InterPro" id="IPR013201">
    <property type="entry name" value="Prot_inhib_I29"/>
</dbReference>
<dbReference type="Proteomes" id="UP001151699">
    <property type="component" value="Chromosome B"/>
</dbReference>
<feature type="non-terminal residue" evidence="9">
    <location>
        <position position="515"/>
    </location>
</feature>
<dbReference type="InterPro" id="IPR032675">
    <property type="entry name" value="LRR_dom_sf"/>
</dbReference>
<dbReference type="Pfam" id="PF00112">
    <property type="entry name" value="Peptidase_C1"/>
    <property type="match status" value="1"/>
</dbReference>
<evidence type="ECO:0000256" key="1">
    <source>
        <dbReference type="ARBA" id="ARBA00008455"/>
    </source>
</evidence>
<keyword evidence="3" id="KW-0378">Hydrolase</keyword>
<dbReference type="EC" id="3.4.22.15" evidence="6"/>
<comment type="similarity">
    <text evidence="1">Belongs to the peptidase C1 family.</text>
</comment>
<dbReference type="Gene3D" id="3.80.10.10">
    <property type="entry name" value="Ribonuclease Inhibitor"/>
    <property type="match status" value="1"/>
</dbReference>
<name>A0A9Q0N708_9DIPT</name>
<keyword evidence="2" id="KW-0645">Protease</keyword>
<evidence type="ECO:0000256" key="6">
    <source>
        <dbReference type="ARBA" id="ARBA00038911"/>
    </source>
</evidence>
<reference evidence="9" key="1">
    <citation type="submission" date="2022-07" db="EMBL/GenBank/DDBJ databases">
        <authorList>
            <person name="Trinca V."/>
            <person name="Uliana J.V.C."/>
            <person name="Torres T.T."/>
            <person name="Ward R.J."/>
            <person name="Monesi N."/>
        </authorList>
    </citation>
    <scope>NUCLEOTIDE SEQUENCE</scope>
    <source>
        <strain evidence="9">HSMRA1968</strain>
        <tissue evidence="9">Whole embryos</tissue>
    </source>
</reference>
<feature type="domain" description="Peptidase C1A papain C-terminal" evidence="7">
    <location>
        <begin position="300"/>
        <end position="514"/>
    </location>
</feature>
<gene>
    <name evidence="9" type="primary">CATL_1</name>
    <name evidence="9" type="ORF">Bhyg_09168</name>
</gene>
<sequence>TFITKSLQIVVECEYQISHGWKLIDNPDNDPYGCYIKKTLNVNTKTSVTSATGQHYYDNDESGVHALNIYEGTCEVIPSGLGSVFPNVEFFTIWNAKLKTVTSEDIQQFSKLREIWLYTNELEYLQSNLFEYNPNVEYINFKSNKIKYIGGNFFESLPKLTAASFYDNTCTSSEANDAAALEEIKNEIKQKCSLAGTGDDIGDNAKTIGWDDFIIAFNKTFADDSDKSYRQQIFLQNQQIIRTHNSLYDQGSETYTLAFNKFGDWTLSEYLDIMGFYPAQATDEDRAEVALHSVRKRSSGSGSKDWRDGGAVTPVKDQLKCQSCWAFASVGALEGLSFRTNGALRSFSEQQLVDCSKRNHGCNKGFTANAFIYTLNDGIVEGDTYPYVGKESQCAVDSGAFKNKGLKSIDEGDEDALKDAVDNIGPVAVGIDAHSEKFMLYHDGVYFNNVCESDIESINHAILAIGFGFDETKKLDYWLIKNSFGRTWGEGGFGKIARNKDNHCAIASAANYPVA</sequence>
<dbReference type="PROSITE" id="PS00639">
    <property type="entry name" value="THIOL_PROTEASE_HIS"/>
    <property type="match status" value="1"/>
</dbReference>
<evidence type="ECO:0000256" key="5">
    <source>
        <dbReference type="ARBA" id="ARBA00036319"/>
    </source>
</evidence>
<evidence type="ECO:0000259" key="8">
    <source>
        <dbReference type="SMART" id="SM00848"/>
    </source>
</evidence>
<dbReference type="InterPro" id="IPR025660">
    <property type="entry name" value="Pept_his_AS"/>
</dbReference>
<dbReference type="FunFam" id="3.90.70.10:FF:000006">
    <property type="entry name" value="Cathepsin S"/>
    <property type="match status" value="1"/>
</dbReference>
<dbReference type="Pfam" id="PF08246">
    <property type="entry name" value="Inhibitor_I29"/>
    <property type="match status" value="1"/>
</dbReference>
<dbReference type="PRINTS" id="PR00705">
    <property type="entry name" value="PAPAIN"/>
</dbReference>
<dbReference type="GO" id="GO:0006508">
    <property type="term" value="P:proteolysis"/>
    <property type="evidence" value="ECO:0007669"/>
    <property type="project" value="UniProtKB-KW"/>
</dbReference>
<dbReference type="SUPFAM" id="SSF52058">
    <property type="entry name" value="L domain-like"/>
    <property type="match status" value="1"/>
</dbReference>
<dbReference type="AlphaFoldDB" id="A0A9Q0N708"/>
<evidence type="ECO:0000313" key="9">
    <source>
        <dbReference type="EMBL" id="KAJ6644201.1"/>
    </source>
</evidence>
<dbReference type="EMBL" id="WJQU01000002">
    <property type="protein sequence ID" value="KAJ6644201.1"/>
    <property type="molecule type" value="Genomic_DNA"/>
</dbReference>
<dbReference type="SMART" id="SM00645">
    <property type="entry name" value="Pept_C1"/>
    <property type="match status" value="1"/>
</dbReference>
<evidence type="ECO:0000256" key="3">
    <source>
        <dbReference type="ARBA" id="ARBA00022801"/>
    </source>
</evidence>
<dbReference type="InterPro" id="IPR013128">
    <property type="entry name" value="Peptidase_C1A"/>
</dbReference>
<evidence type="ECO:0000313" key="10">
    <source>
        <dbReference type="Proteomes" id="UP001151699"/>
    </source>
</evidence>
<accession>A0A9Q0N708</accession>
<dbReference type="PANTHER" id="PTHR12411">
    <property type="entry name" value="CYSTEINE PROTEASE FAMILY C1-RELATED"/>
    <property type="match status" value="1"/>
</dbReference>
<comment type="catalytic activity">
    <reaction evidence="5">
        <text>Specificity close to that of papain. As compared to cathepsin B, cathepsin L exhibits higher activity toward protein substrates, but has little activity on Z-Arg-Arg-NHMec, and no peptidyl-dipeptidase activity.</text>
        <dbReference type="EC" id="3.4.22.15"/>
    </reaction>
</comment>
<dbReference type="InterPro" id="IPR039417">
    <property type="entry name" value="Peptidase_C1A_papain-like"/>
</dbReference>
<feature type="non-terminal residue" evidence="9">
    <location>
        <position position="1"/>
    </location>
</feature>
<dbReference type="SUPFAM" id="SSF54001">
    <property type="entry name" value="Cysteine proteinases"/>
    <property type="match status" value="1"/>
</dbReference>
<dbReference type="InterPro" id="IPR038765">
    <property type="entry name" value="Papain-like_cys_pep_sf"/>
</dbReference>
<dbReference type="Gene3D" id="3.90.70.10">
    <property type="entry name" value="Cysteine proteinases"/>
    <property type="match status" value="1"/>
</dbReference>
<feature type="domain" description="Cathepsin propeptide inhibitor" evidence="8">
    <location>
        <begin position="210"/>
        <end position="270"/>
    </location>
</feature>
<keyword evidence="4" id="KW-0788">Thiol protease</keyword>
<evidence type="ECO:0000256" key="4">
    <source>
        <dbReference type="ARBA" id="ARBA00022807"/>
    </source>
</evidence>
<organism evidence="9 10">
    <name type="scientific">Pseudolycoriella hygida</name>
    <dbReference type="NCBI Taxonomy" id="35572"/>
    <lineage>
        <taxon>Eukaryota</taxon>
        <taxon>Metazoa</taxon>
        <taxon>Ecdysozoa</taxon>
        <taxon>Arthropoda</taxon>
        <taxon>Hexapoda</taxon>
        <taxon>Insecta</taxon>
        <taxon>Pterygota</taxon>
        <taxon>Neoptera</taxon>
        <taxon>Endopterygota</taxon>
        <taxon>Diptera</taxon>
        <taxon>Nematocera</taxon>
        <taxon>Sciaroidea</taxon>
        <taxon>Sciaridae</taxon>
        <taxon>Pseudolycoriella</taxon>
    </lineage>
</organism>
<dbReference type="CDD" id="cd02248">
    <property type="entry name" value="Peptidase_C1A"/>
    <property type="match status" value="1"/>
</dbReference>
<dbReference type="InterPro" id="IPR000668">
    <property type="entry name" value="Peptidase_C1A_C"/>
</dbReference>
<evidence type="ECO:0000259" key="7">
    <source>
        <dbReference type="SMART" id="SM00645"/>
    </source>
</evidence>